<comment type="caution">
    <text evidence="2">The sequence shown here is derived from an EMBL/GenBank/DDBJ whole genome shotgun (WGS) entry which is preliminary data.</text>
</comment>
<dbReference type="EMBL" id="AYLO01000112">
    <property type="protein sequence ID" value="ESS70668.1"/>
    <property type="molecule type" value="Genomic_DNA"/>
</dbReference>
<evidence type="ECO:0000313" key="3">
    <source>
        <dbReference type="Proteomes" id="UP000017842"/>
    </source>
</evidence>
<dbReference type="eggNOG" id="COG2391">
    <property type="taxonomic scope" value="Bacteria"/>
</dbReference>
<dbReference type="RefSeq" id="WP_023495825.1">
    <property type="nucleotide sequence ID" value="NZ_AYLO01000112.1"/>
</dbReference>
<keyword evidence="1" id="KW-1133">Transmembrane helix</keyword>
<dbReference type="OrthoDB" id="9790409at2"/>
<evidence type="ECO:0000256" key="1">
    <source>
        <dbReference type="SAM" id="Phobius"/>
    </source>
</evidence>
<gene>
    <name evidence="2" type="ORF">MGMO_120c00550</name>
</gene>
<dbReference type="Pfam" id="PF20398">
    <property type="entry name" value="DUF6691"/>
    <property type="match status" value="1"/>
</dbReference>
<feature type="transmembrane region" description="Helical" evidence="1">
    <location>
        <begin position="83"/>
        <end position="101"/>
    </location>
</feature>
<keyword evidence="1" id="KW-0812">Transmembrane</keyword>
<accession>V5C1L2</accession>
<reference evidence="2 3" key="1">
    <citation type="journal article" date="2013" name="Genome Announc.">
        <title>Draft Genome Sequence of the Methanotrophic Gammaproteobacterium Methyloglobulus morosus DSM 22980 Strain KoM1.</title>
        <authorList>
            <person name="Poehlein A."/>
            <person name="Deutzmann J.S."/>
            <person name="Daniel R."/>
            <person name="Simeonova D.D."/>
        </authorList>
    </citation>
    <scope>NUCLEOTIDE SEQUENCE [LARGE SCALE GENOMIC DNA]</scope>
    <source>
        <strain evidence="2 3">KoM1</strain>
    </source>
</reference>
<dbReference type="InterPro" id="IPR046513">
    <property type="entry name" value="DUF6691"/>
</dbReference>
<proteinExistence type="predicted"/>
<keyword evidence="3" id="KW-1185">Reference proteome</keyword>
<feature type="transmembrane region" description="Helical" evidence="1">
    <location>
        <begin position="107"/>
        <end position="130"/>
    </location>
</feature>
<protein>
    <recommendedName>
        <fullName evidence="4">Transporter component</fullName>
    </recommendedName>
</protein>
<dbReference type="Proteomes" id="UP000017842">
    <property type="component" value="Unassembled WGS sequence"/>
</dbReference>
<organism evidence="2 3">
    <name type="scientific">Methyloglobulus morosus KoM1</name>
    <dbReference type="NCBI Taxonomy" id="1116472"/>
    <lineage>
        <taxon>Bacteria</taxon>
        <taxon>Pseudomonadati</taxon>
        <taxon>Pseudomonadota</taxon>
        <taxon>Gammaproteobacteria</taxon>
        <taxon>Methylococcales</taxon>
        <taxon>Methylococcaceae</taxon>
        <taxon>Methyloglobulus</taxon>
    </lineage>
</organism>
<dbReference type="PATRIC" id="fig|1116472.3.peg.3171"/>
<keyword evidence="1" id="KW-0472">Membrane</keyword>
<dbReference type="AlphaFoldDB" id="V5C1L2"/>
<evidence type="ECO:0000313" key="2">
    <source>
        <dbReference type="EMBL" id="ESS70668.1"/>
    </source>
</evidence>
<dbReference type="STRING" id="1116472.MGMO_120c00550"/>
<sequence length="137" mass="14715">MKLIVIALISGILFGVGLTLSQMTNPNKVINFLDLAGNWDPSLIFVMLGALSVTLVSFSKILKHQRPLFDNEFYLSSKTAIDKPLLIGAAIFGIGWGISGYCPGPSVAGLGLGHIEAVVMVFSIYMGFIVHRFVSKG</sequence>
<evidence type="ECO:0008006" key="4">
    <source>
        <dbReference type="Google" id="ProtNLM"/>
    </source>
</evidence>
<name>V5C1L2_9GAMM</name>
<feature type="transmembrane region" description="Helical" evidence="1">
    <location>
        <begin position="43"/>
        <end position="62"/>
    </location>
</feature>